<evidence type="ECO:0000313" key="7">
    <source>
        <dbReference type="Proteomes" id="UP001153620"/>
    </source>
</evidence>
<dbReference type="PANTHER" id="PTHR10985">
    <property type="entry name" value="BASIC HELIX-LOOP-HELIX TRANSCRIPTION FACTOR, HES-RELATED"/>
    <property type="match status" value="1"/>
</dbReference>
<evidence type="ECO:0000256" key="4">
    <source>
        <dbReference type="ARBA" id="ARBA00023242"/>
    </source>
</evidence>
<dbReference type="InterPro" id="IPR036638">
    <property type="entry name" value="HLH_DNA-bd_sf"/>
</dbReference>
<name>A0A9N9RS75_9DIPT</name>
<dbReference type="Pfam" id="PF00010">
    <property type="entry name" value="HLH"/>
    <property type="match status" value="1"/>
</dbReference>
<dbReference type="CDD" id="cd11410">
    <property type="entry name" value="bHLH_O_HES"/>
    <property type="match status" value="1"/>
</dbReference>
<proteinExistence type="predicted"/>
<evidence type="ECO:0000259" key="5">
    <source>
        <dbReference type="PROSITE" id="PS50888"/>
    </source>
</evidence>
<gene>
    <name evidence="6" type="ORF">CHIRRI_LOCUS4414</name>
</gene>
<comment type="subcellular location">
    <subcellularLocation>
        <location evidence="1">Nucleus</location>
    </subcellularLocation>
</comment>
<protein>
    <recommendedName>
        <fullName evidence="5">BHLH domain-containing protein</fullName>
    </recommendedName>
</protein>
<sequence>MSSSISSSTSSISVCNKSLERKVRKPKIEKLRRARINTSLEQLKEILLRNTIWKHTQGSRPTKLEKADILEMSVRYIEMLHDKLSTEKSSSKLMEKSLERNITMETVKAIKCEAFRDISNQMNNLNEKSNRQQIISDERSLLSSPLWYYNRFNVHQRNLSTSTNSSDNVSDKENFIVNKMRQFNENVSSISTSTHQSIFSSSSERHWRPW</sequence>
<dbReference type="Proteomes" id="UP001153620">
    <property type="component" value="Chromosome 1"/>
</dbReference>
<dbReference type="GO" id="GO:0005634">
    <property type="term" value="C:nucleus"/>
    <property type="evidence" value="ECO:0007669"/>
    <property type="project" value="UniProtKB-SubCell"/>
</dbReference>
<keyword evidence="3" id="KW-0804">Transcription</keyword>
<dbReference type="EMBL" id="OU895877">
    <property type="protein sequence ID" value="CAG9801488.1"/>
    <property type="molecule type" value="Genomic_DNA"/>
</dbReference>
<dbReference type="OrthoDB" id="6085656at2759"/>
<keyword evidence="4" id="KW-0539">Nucleus</keyword>
<reference evidence="6" key="1">
    <citation type="submission" date="2022-01" db="EMBL/GenBank/DDBJ databases">
        <authorList>
            <person name="King R."/>
        </authorList>
    </citation>
    <scope>NUCLEOTIDE SEQUENCE</scope>
</reference>
<keyword evidence="7" id="KW-1185">Reference proteome</keyword>
<dbReference type="SUPFAM" id="SSF47459">
    <property type="entry name" value="HLH, helix-loop-helix DNA-binding domain"/>
    <property type="match status" value="1"/>
</dbReference>
<accession>A0A9N9RS75</accession>
<keyword evidence="2" id="KW-0805">Transcription regulation</keyword>
<evidence type="ECO:0000256" key="1">
    <source>
        <dbReference type="ARBA" id="ARBA00004123"/>
    </source>
</evidence>
<dbReference type="PROSITE" id="PS50888">
    <property type="entry name" value="BHLH"/>
    <property type="match status" value="1"/>
</dbReference>
<organism evidence="6 7">
    <name type="scientific">Chironomus riparius</name>
    <dbReference type="NCBI Taxonomy" id="315576"/>
    <lineage>
        <taxon>Eukaryota</taxon>
        <taxon>Metazoa</taxon>
        <taxon>Ecdysozoa</taxon>
        <taxon>Arthropoda</taxon>
        <taxon>Hexapoda</taxon>
        <taxon>Insecta</taxon>
        <taxon>Pterygota</taxon>
        <taxon>Neoptera</taxon>
        <taxon>Endopterygota</taxon>
        <taxon>Diptera</taxon>
        <taxon>Nematocera</taxon>
        <taxon>Chironomoidea</taxon>
        <taxon>Chironomidae</taxon>
        <taxon>Chironominae</taxon>
        <taxon>Chironomus</taxon>
    </lineage>
</organism>
<dbReference type="SMART" id="SM00353">
    <property type="entry name" value="HLH"/>
    <property type="match status" value="1"/>
</dbReference>
<feature type="domain" description="BHLH" evidence="5">
    <location>
        <begin position="20"/>
        <end position="80"/>
    </location>
</feature>
<dbReference type="InterPro" id="IPR050370">
    <property type="entry name" value="HES_HEY"/>
</dbReference>
<evidence type="ECO:0000256" key="3">
    <source>
        <dbReference type="ARBA" id="ARBA00023163"/>
    </source>
</evidence>
<dbReference type="InterPro" id="IPR011598">
    <property type="entry name" value="bHLH_dom"/>
</dbReference>
<evidence type="ECO:0000256" key="2">
    <source>
        <dbReference type="ARBA" id="ARBA00023015"/>
    </source>
</evidence>
<dbReference type="AlphaFoldDB" id="A0A9N9RS75"/>
<reference evidence="6" key="2">
    <citation type="submission" date="2022-10" db="EMBL/GenBank/DDBJ databases">
        <authorList>
            <consortium name="ENA_rothamsted_submissions"/>
            <consortium name="culmorum"/>
            <person name="King R."/>
        </authorList>
    </citation>
    <scope>NUCLEOTIDE SEQUENCE</scope>
</reference>
<evidence type="ECO:0000313" key="6">
    <source>
        <dbReference type="EMBL" id="CAG9801488.1"/>
    </source>
</evidence>
<dbReference type="Gene3D" id="4.10.280.10">
    <property type="entry name" value="Helix-loop-helix DNA-binding domain"/>
    <property type="match status" value="1"/>
</dbReference>
<dbReference type="GO" id="GO:0046983">
    <property type="term" value="F:protein dimerization activity"/>
    <property type="evidence" value="ECO:0007669"/>
    <property type="project" value="InterPro"/>
</dbReference>